<evidence type="ECO:0000256" key="7">
    <source>
        <dbReference type="SAM" id="Phobius"/>
    </source>
</evidence>
<evidence type="ECO:0000259" key="8">
    <source>
        <dbReference type="Pfam" id="PF02687"/>
    </source>
</evidence>
<reference evidence="10" key="1">
    <citation type="submission" date="2023-07" db="EMBL/GenBank/DDBJ databases">
        <title>30 novel species of actinomycetes from the DSMZ collection.</title>
        <authorList>
            <person name="Nouioui I."/>
        </authorList>
    </citation>
    <scope>NUCLEOTIDE SEQUENCE [LARGE SCALE GENOMIC DNA]</scope>
    <source>
        <strain evidence="10">DSM 41886</strain>
    </source>
</reference>
<feature type="transmembrane region" description="Helical" evidence="7">
    <location>
        <begin position="711"/>
        <end position="732"/>
    </location>
</feature>
<gene>
    <name evidence="9" type="ORF">RM779_05645</name>
</gene>
<feature type="transmembrane region" description="Helical" evidence="7">
    <location>
        <begin position="320"/>
        <end position="342"/>
    </location>
</feature>
<evidence type="ECO:0000256" key="3">
    <source>
        <dbReference type="ARBA" id="ARBA00022692"/>
    </source>
</evidence>
<evidence type="ECO:0000313" key="9">
    <source>
        <dbReference type="EMBL" id="MDT0442084.1"/>
    </source>
</evidence>
<accession>A0ABU2S0X3</accession>
<feature type="transmembrane region" description="Helical" evidence="7">
    <location>
        <begin position="492"/>
        <end position="511"/>
    </location>
</feature>
<feature type="transmembrane region" description="Helical" evidence="7">
    <location>
        <begin position="265"/>
        <end position="290"/>
    </location>
</feature>
<evidence type="ECO:0000256" key="5">
    <source>
        <dbReference type="ARBA" id="ARBA00023136"/>
    </source>
</evidence>
<dbReference type="InterPro" id="IPR003838">
    <property type="entry name" value="ABC3_permease_C"/>
</dbReference>
<feature type="domain" description="ABC3 transporter permease C-terminal" evidence="8">
    <location>
        <begin position="716"/>
        <end position="827"/>
    </location>
</feature>
<feature type="domain" description="ABC3 transporter permease C-terminal" evidence="8">
    <location>
        <begin position="273"/>
        <end position="391"/>
    </location>
</feature>
<dbReference type="RefSeq" id="WP_311616538.1">
    <property type="nucleotide sequence ID" value="NZ_JAVREV010000002.1"/>
</dbReference>
<keyword evidence="3 7" id="KW-0812">Transmembrane</keyword>
<dbReference type="PANTHER" id="PTHR30572">
    <property type="entry name" value="MEMBRANE COMPONENT OF TRANSPORTER-RELATED"/>
    <property type="match status" value="1"/>
</dbReference>
<feature type="transmembrane region" description="Helical" evidence="7">
    <location>
        <begin position="362"/>
        <end position="380"/>
    </location>
</feature>
<feature type="transmembrane region" description="Helical" evidence="7">
    <location>
        <begin position="411"/>
        <end position="431"/>
    </location>
</feature>
<proteinExistence type="inferred from homology"/>
<keyword evidence="4 7" id="KW-1133">Transmembrane helix</keyword>
<comment type="subcellular location">
    <subcellularLocation>
        <location evidence="1">Cell membrane</location>
        <topology evidence="1">Multi-pass membrane protein</topology>
    </subcellularLocation>
</comment>
<evidence type="ECO:0000256" key="1">
    <source>
        <dbReference type="ARBA" id="ARBA00004651"/>
    </source>
</evidence>
<evidence type="ECO:0000313" key="10">
    <source>
        <dbReference type="Proteomes" id="UP001183615"/>
    </source>
</evidence>
<keyword evidence="5 7" id="KW-0472">Membrane</keyword>
<keyword evidence="2" id="KW-1003">Cell membrane</keyword>
<feature type="transmembrane region" description="Helical" evidence="7">
    <location>
        <begin position="761"/>
        <end position="785"/>
    </location>
</feature>
<keyword evidence="10" id="KW-1185">Reference proteome</keyword>
<sequence length="831" mass="84073">MLGYAFQTLRARKAAFAGAFVALLCAAALVTACGALLETGLRGEIRTERYAATPVLVAGDQNVHHEERKGDKTKHKAKPLAERVWLPEGTAQLVADVPGVGAVVPELTFPAALVGHDPENSLGHAWSSAALTPFRVEEGGAPRADGDVVIDRGLAGRAGLAPGDRVTVQSTGDPAVYTVTGIATTPRGAPAEQSAVFFTDAEARRLAGHPGQDTVLGVFPADGVGAGQLADRVAEALAGTPVRVHTGDGRGPVEFLAAEQARVRLISMGGAIGGTGLLVAVLVVAGTFALTAQQRGRELALLRAVAATPRQVRRLIGREALLVGLAAGLLGALAGLPLADLLHDRFTALGAVPETLAPVRSPFPPAAALPATLLAAWAAARVSARRYARIRPAGALTGAAGIPRGVPLGRLIAGLAALAGGAVLLAVLSGLRTEPAATPVTYLTVLLLCVAVALLGPLLARAAFAVLGAPLRLSRVPGHLAAHNARAHSRRLAAVITPLTLLVALTGTVVFSQTTLGDAAERQAADGVLADWTVTSEGPGVPPGAARRLREVPGVAAVTEVVHGTVRTPGLDKYTVQGVTPDGIGATLDPGVTAGSLSRLTADGVAVSEQVADSRGLAPGDELALVLGDGTPATLTVVAVYERGLGFGDLTLAHERLAAHLDNPLADSVLVAGAEADRLTDALADLPGLAVRDGGHTAEVRATRQAANAEVAFLGMGLVLAFTAIASVNTLAMSTADRAAEFALLRRVGTTRRQVLRMLRLESLTVAATAAVFGTAICLATLTAFSSGMTGEAAPSLVPGTHLAILAAAAALAMAATAVPGRLALRAAPAS</sequence>
<evidence type="ECO:0000256" key="4">
    <source>
        <dbReference type="ARBA" id="ARBA00022989"/>
    </source>
</evidence>
<dbReference type="Pfam" id="PF02687">
    <property type="entry name" value="FtsX"/>
    <property type="match status" value="2"/>
</dbReference>
<evidence type="ECO:0000256" key="6">
    <source>
        <dbReference type="ARBA" id="ARBA00038076"/>
    </source>
</evidence>
<dbReference type="EMBL" id="JAVREV010000002">
    <property type="protein sequence ID" value="MDT0442084.1"/>
    <property type="molecule type" value="Genomic_DNA"/>
</dbReference>
<feature type="transmembrane region" description="Helical" evidence="7">
    <location>
        <begin position="805"/>
        <end position="825"/>
    </location>
</feature>
<evidence type="ECO:0000256" key="2">
    <source>
        <dbReference type="ARBA" id="ARBA00022475"/>
    </source>
</evidence>
<protein>
    <submittedName>
        <fullName evidence="9">FtsX-like permease family protein</fullName>
    </submittedName>
</protein>
<comment type="caution">
    <text evidence="9">The sequence shown here is derived from an EMBL/GenBank/DDBJ whole genome shotgun (WGS) entry which is preliminary data.</text>
</comment>
<organism evidence="9 10">
    <name type="scientific">Streptomyces johnsoniae</name>
    <dbReference type="NCBI Taxonomy" id="3075532"/>
    <lineage>
        <taxon>Bacteria</taxon>
        <taxon>Bacillati</taxon>
        <taxon>Actinomycetota</taxon>
        <taxon>Actinomycetes</taxon>
        <taxon>Kitasatosporales</taxon>
        <taxon>Streptomycetaceae</taxon>
        <taxon>Streptomyces</taxon>
    </lineage>
</organism>
<dbReference type="PANTHER" id="PTHR30572:SF4">
    <property type="entry name" value="ABC TRANSPORTER PERMEASE YTRF"/>
    <property type="match status" value="1"/>
</dbReference>
<name>A0ABU2S0X3_9ACTN</name>
<dbReference type="Proteomes" id="UP001183615">
    <property type="component" value="Unassembled WGS sequence"/>
</dbReference>
<comment type="similarity">
    <text evidence="6">Belongs to the ABC-4 integral membrane protein family.</text>
</comment>
<dbReference type="InterPro" id="IPR050250">
    <property type="entry name" value="Macrolide_Exporter_MacB"/>
</dbReference>
<feature type="transmembrane region" description="Helical" evidence="7">
    <location>
        <begin position="443"/>
        <end position="471"/>
    </location>
</feature>